<dbReference type="Proteomes" id="UP000078595">
    <property type="component" value="Chromosome 5"/>
</dbReference>
<reference evidence="9" key="1">
    <citation type="submission" date="2013-07" db="EMBL/GenBank/DDBJ databases">
        <title>The Genome Sequence of Cryptococcus dejecticola CBS10117.</title>
        <authorList>
            <consortium name="The Broad Institute Genome Sequencing Platform"/>
            <person name="Cuomo C."/>
            <person name="Litvintseva A."/>
            <person name="Chen Y."/>
            <person name="Heitman J."/>
            <person name="Sun S."/>
            <person name="Springer D."/>
            <person name="Dromer F."/>
            <person name="Young S.K."/>
            <person name="Zeng Q."/>
            <person name="Gargeya S."/>
            <person name="Fitzgerald M."/>
            <person name="Abouelleil A."/>
            <person name="Alvarado L."/>
            <person name="Berlin A.M."/>
            <person name="Chapman S.B."/>
            <person name="Dewar J."/>
            <person name="Goldberg J."/>
            <person name="Griggs A."/>
            <person name="Gujja S."/>
            <person name="Hansen M."/>
            <person name="Howarth C."/>
            <person name="Imamovic A."/>
            <person name="Larimer J."/>
            <person name="McCowan C."/>
            <person name="Murphy C."/>
            <person name="Pearson M."/>
            <person name="Priest M."/>
            <person name="Roberts A."/>
            <person name="Saif S."/>
            <person name="Shea T."/>
            <person name="Sykes S."/>
            <person name="Wortman J."/>
            <person name="Nusbaum C."/>
            <person name="Birren B."/>
        </authorList>
    </citation>
    <scope>NUCLEOTIDE SEQUENCE [LARGE SCALE GENOMIC DNA]</scope>
    <source>
        <strain evidence="9">CBS 10117</strain>
    </source>
</reference>
<feature type="transmembrane region" description="Helical" evidence="8">
    <location>
        <begin position="148"/>
        <end position="168"/>
    </location>
</feature>
<evidence type="ECO:0000256" key="8">
    <source>
        <dbReference type="SAM" id="Phobius"/>
    </source>
</evidence>
<evidence type="ECO:0000256" key="4">
    <source>
        <dbReference type="ARBA" id="ARBA00022989"/>
    </source>
</evidence>
<dbReference type="Pfam" id="PF00854">
    <property type="entry name" value="PTR2"/>
    <property type="match status" value="1"/>
</dbReference>
<dbReference type="SUPFAM" id="SSF103473">
    <property type="entry name" value="MFS general substrate transporter"/>
    <property type="match status" value="1"/>
</dbReference>
<feature type="transmembrane region" description="Helical" evidence="8">
    <location>
        <begin position="207"/>
        <end position="225"/>
    </location>
</feature>
<feature type="transmembrane region" description="Helical" evidence="8">
    <location>
        <begin position="267"/>
        <end position="285"/>
    </location>
</feature>
<protein>
    <recommendedName>
        <fullName evidence="12">POT family proton-dependent oligopeptide transporter</fullName>
    </recommendedName>
</protein>
<proteinExistence type="inferred from homology"/>
<dbReference type="EMBL" id="CP144534">
    <property type="protein sequence ID" value="WWC62283.1"/>
    <property type="molecule type" value="Genomic_DNA"/>
</dbReference>
<reference evidence="10" key="2">
    <citation type="submission" date="2013-07" db="EMBL/GenBank/DDBJ databases">
        <authorList>
            <consortium name="The Broad Institute Genome Sequencing Platform"/>
            <person name="Cuomo C."/>
            <person name="Litvintseva A."/>
            <person name="Chen Y."/>
            <person name="Heitman J."/>
            <person name="Sun S."/>
            <person name="Springer D."/>
            <person name="Dromer F."/>
            <person name="Young S.K."/>
            <person name="Zeng Q."/>
            <person name="Gargeya S."/>
            <person name="Fitzgerald M."/>
            <person name="Abouelleil A."/>
            <person name="Alvarado L."/>
            <person name="Berlin A.M."/>
            <person name="Chapman S.B."/>
            <person name="Dewar J."/>
            <person name="Goldberg J."/>
            <person name="Griggs A."/>
            <person name="Gujja S."/>
            <person name="Hansen M."/>
            <person name="Howarth C."/>
            <person name="Imamovic A."/>
            <person name="Larimer J."/>
            <person name="McCowan C."/>
            <person name="Murphy C."/>
            <person name="Pearson M."/>
            <person name="Priest M."/>
            <person name="Roberts A."/>
            <person name="Saif S."/>
            <person name="Shea T."/>
            <person name="Sykes S."/>
            <person name="Wortman J."/>
            <person name="Nusbaum C."/>
            <person name="Birren B."/>
        </authorList>
    </citation>
    <scope>NUCLEOTIDE SEQUENCE</scope>
    <source>
        <strain evidence="10">CBS 10117</strain>
    </source>
</reference>
<comment type="subcellular location">
    <subcellularLocation>
        <location evidence="1 6">Membrane</location>
        <topology evidence="1 6">Multi-pass membrane protein</topology>
    </subcellularLocation>
</comment>
<dbReference type="GO" id="GO:0006857">
    <property type="term" value="P:oligopeptide transport"/>
    <property type="evidence" value="ECO:0007669"/>
    <property type="project" value="InterPro"/>
</dbReference>
<feature type="transmembrane region" description="Helical" evidence="8">
    <location>
        <begin position="505"/>
        <end position="529"/>
    </location>
</feature>
<dbReference type="InterPro" id="IPR018456">
    <property type="entry name" value="PTR2_symporter_CS"/>
</dbReference>
<evidence type="ECO:0000313" key="10">
    <source>
        <dbReference type="EMBL" id="WWC62283.1"/>
    </source>
</evidence>
<keyword evidence="5 8" id="KW-0472">Membrane</keyword>
<feature type="region of interest" description="Disordered" evidence="7">
    <location>
        <begin position="1"/>
        <end position="24"/>
    </location>
</feature>
<gene>
    <name evidence="9" type="ORF">I303_04137</name>
    <name evidence="10" type="ORF">I303_104879</name>
</gene>
<evidence type="ECO:0000313" key="11">
    <source>
        <dbReference type="Proteomes" id="UP000078595"/>
    </source>
</evidence>
<name>A0A1A6A438_9TREE</name>
<dbReference type="KEGG" id="kdj:28967836"/>
<evidence type="ECO:0000313" key="9">
    <source>
        <dbReference type="EMBL" id="OBR84816.1"/>
    </source>
</evidence>
<dbReference type="GO" id="GO:0016020">
    <property type="term" value="C:membrane"/>
    <property type="evidence" value="ECO:0007669"/>
    <property type="project" value="UniProtKB-SubCell"/>
</dbReference>
<dbReference type="GeneID" id="28967836"/>
<evidence type="ECO:0008006" key="12">
    <source>
        <dbReference type="Google" id="ProtNLM"/>
    </source>
</evidence>
<feature type="transmembrane region" description="Helical" evidence="8">
    <location>
        <begin position="177"/>
        <end position="201"/>
    </location>
</feature>
<dbReference type="GO" id="GO:0022857">
    <property type="term" value="F:transmembrane transporter activity"/>
    <property type="evidence" value="ECO:0007669"/>
    <property type="project" value="InterPro"/>
</dbReference>
<evidence type="ECO:0000256" key="6">
    <source>
        <dbReference type="RuleBase" id="RU003755"/>
    </source>
</evidence>
<dbReference type="VEuPathDB" id="FungiDB:I303_04137"/>
<dbReference type="Gene3D" id="1.20.1250.20">
    <property type="entry name" value="MFS general substrate transporter like domains"/>
    <property type="match status" value="1"/>
</dbReference>
<dbReference type="PROSITE" id="PS01023">
    <property type="entry name" value="PTR2_2"/>
    <property type="match status" value="1"/>
</dbReference>
<feature type="transmembrane region" description="Helical" evidence="8">
    <location>
        <begin position="541"/>
        <end position="564"/>
    </location>
</feature>
<feature type="transmembrane region" description="Helical" evidence="8">
    <location>
        <begin position="462"/>
        <end position="485"/>
    </location>
</feature>
<reference evidence="10" key="3">
    <citation type="submission" date="2024-02" db="EMBL/GenBank/DDBJ databases">
        <title>Comparative genomics of Cryptococcus and Kwoniella reveals pathogenesis evolution and contrasting modes of karyotype evolution via chromosome fusion or intercentromeric recombination.</title>
        <authorList>
            <person name="Coelho M.A."/>
            <person name="David-Palma M."/>
            <person name="Shea T."/>
            <person name="Bowers K."/>
            <person name="McGinley-Smith S."/>
            <person name="Mohammad A.W."/>
            <person name="Gnirke A."/>
            <person name="Yurkov A.M."/>
            <person name="Nowrousian M."/>
            <person name="Sun S."/>
            <person name="Cuomo C.A."/>
            <person name="Heitman J."/>
        </authorList>
    </citation>
    <scope>NUCLEOTIDE SEQUENCE</scope>
    <source>
        <strain evidence="10">CBS 10117</strain>
    </source>
</reference>
<keyword evidence="11" id="KW-1185">Reference proteome</keyword>
<dbReference type="OrthoDB" id="8904098at2759"/>
<keyword evidence="3 6" id="KW-0812">Transmembrane</keyword>
<feature type="transmembrane region" description="Helical" evidence="8">
    <location>
        <begin position="429"/>
        <end position="450"/>
    </location>
</feature>
<dbReference type="InterPro" id="IPR036259">
    <property type="entry name" value="MFS_trans_sf"/>
</dbReference>
<dbReference type="InterPro" id="IPR000109">
    <property type="entry name" value="POT_fam"/>
</dbReference>
<dbReference type="AlphaFoldDB" id="A0A1A6A438"/>
<comment type="similarity">
    <text evidence="2 6">Belongs to the major facilitator superfamily. Proton-dependent oligopeptide transporter (POT/PTR) (TC 2.A.17) family.</text>
</comment>
<evidence type="ECO:0000256" key="2">
    <source>
        <dbReference type="ARBA" id="ARBA00005982"/>
    </source>
</evidence>
<evidence type="ECO:0000256" key="7">
    <source>
        <dbReference type="SAM" id="MobiDB-lite"/>
    </source>
</evidence>
<dbReference type="RefSeq" id="XP_018262658.1">
    <property type="nucleotide sequence ID" value="XM_018407447.1"/>
</dbReference>
<feature type="transmembrane region" description="Helical" evidence="8">
    <location>
        <begin position="291"/>
        <end position="312"/>
    </location>
</feature>
<dbReference type="EMBL" id="KI894031">
    <property type="protein sequence ID" value="OBR84816.1"/>
    <property type="molecule type" value="Genomic_DNA"/>
</dbReference>
<accession>A0A1A6A438</accession>
<sequence>MATTLSEVTPAIGPQPVELGDLPTKGIHDITTAVPSLPEKGLDTANVDEADVKSAAIIDASDGNEYPTEEELKTLRRVSGAVPKIGVALCLVELASVASYYGSTGPITNFLSNPLPDGGNGAGAVAPGEAGLNQSAGALGQGTVTSSALINLFSFLTYVSPILGAILADTKWGRFKAIWVGTIVGFFAHVILMIPAIPAVIQHVKGALGAFSVSILVLSTASGFIKPALAPLFNDQSPVKVPTIKVLKSGERVILDPQVTVEKYTMIFYWIINVGALFAVATSYASRNVGFWLAFLIPGLVYMFMPLVLVAISKSLYKAPPQNSVVVEAYRVFKVLFSNGGWKGVFRRGPEWWNRAKPSHIMANNNQADMSKILWDDKFVDEIQQSLQACTVFFLTPIFVMSDGGIGNSLNAMSVAMRLDGVPNDLPTYFNPIAILLGSPLLTYVLYPYLNKLGYQLKPMTRMSIGCLMSCSASIMAAIIQWRIYQTSPCGWYASTCDDVSTVSLWWQCPIIMLPAFGELFVNVTSYELAYTRAPARMKGLVYAMALFSVAISAAIQLAIANAIQDPYLVWIWTALAVAVFILAILFPTYFKHLNEAASNFADTNRMEGKEQPMVKANGGQVA</sequence>
<evidence type="ECO:0000256" key="3">
    <source>
        <dbReference type="ARBA" id="ARBA00022692"/>
    </source>
</evidence>
<evidence type="ECO:0000256" key="5">
    <source>
        <dbReference type="ARBA" id="ARBA00023136"/>
    </source>
</evidence>
<dbReference type="PANTHER" id="PTHR11654">
    <property type="entry name" value="OLIGOPEPTIDE TRANSPORTER-RELATED"/>
    <property type="match status" value="1"/>
</dbReference>
<evidence type="ECO:0000256" key="1">
    <source>
        <dbReference type="ARBA" id="ARBA00004141"/>
    </source>
</evidence>
<organism evidence="9">
    <name type="scientific">Kwoniella dejecticola CBS 10117</name>
    <dbReference type="NCBI Taxonomy" id="1296121"/>
    <lineage>
        <taxon>Eukaryota</taxon>
        <taxon>Fungi</taxon>
        <taxon>Dikarya</taxon>
        <taxon>Basidiomycota</taxon>
        <taxon>Agaricomycotina</taxon>
        <taxon>Tremellomycetes</taxon>
        <taxon>Tremellales</taxon>
        <taxon>Cryptococcaceae</taxon>
        <taxon>Kwoniella</taxon>
    </lineage>
</organism>
<feature type="transmembrane region" description="Helical" evidence="8">
    <location>
        <begin position="570"/>
        <end position="591"/>
    </location>
</feature>
<keyword evidence="6" id="KW-0813">Transport</keyword>
<keyword evidence="4 8" id="KW-1133">Transmembrane helix</keyword>